<evidence type="ECO:0000313" key="3">
    <source>
        <dbReference type="Proteomes" id="UP000250235"/>
    </source>
</evidence>
<keyword evidence="3" id="KW-1185">Reference proteome</keyword>
<accession>A0A2Z7CD52</accession>
<evidence type="ECO:0000256" key="1">
    <source>
        <dbReference type="SAM" id="MobiDB-lite"/>
    </source>
</evidence>
<dbReference type="Proteomes" id="UP000250235">
    <property type="component" value="Unassembled WGS sequence"/>
</dbReference>
<sequence>MEIFVILGLEVSADSSFDDVMFYVGFGVADSTRSVLGKCVYLVTLAMSLLDLQDVCIAIGSITTLDLPMVVDLIGIYGLKGPYCTLTTTNWFLQALSVIPRGSWGDVARRFTMIRWAAGDAKVSTVGGPEVDTDTRTGDAYIAEGPEGHERITADQEEQTIGTNSNVEGYEENMEYETQNYQGSQDESSFTTAQDEQEMFTSGCQLTESRRSKVVASVRRLLYPIEIREINWVTYFLPKIDPASKGKETLVVLAKPTPVEEHCQLVLNSAWDDVSTRKDTFDEWVHFCKEVRIKDVSSLEHYAQIEEQLLSELFERQSIIMYKLYEMEMQKRTTSTQSAQPQTLALEFSTQDAQEQAEKSESAQQEKKSLKILDAPGSDQIHKESGTSTVGGGRSPNPVHDWKQDSFFPCCNREASTCVTLNGSGIQLAVGPQPLWLRNHNFGLTHRIMVKRLATSSHDPIGITDSAYKNQLVMVSVQYGPFNTYIPIRSTTIGTSRVARDLITMHTSRRSNSDIACVTRVSMTFQVVRTNQYNQDLGLIHSTNGNHLESPNEGSSIDHQVTIHLHAQSITMFPTNETWYFTSQMLVSSSGGLILILTAQSTRNEFRIHNIAFSARLSEEVTRVSQHFGVLTIGFSSCAFVEELVARDVDRYDDSNAIVGVVTTGFECLPPSCDGLTGPDDHGPMISTG</sequence>
<organism evidence="2 3">
    <name type="scientific">Dorcoceras hygrometricum</name>
    <dbReference type="NCBI Taxonomy" id="472368"/>
    <lineage>
        <taxon>Eukaryota</taxon>
        <taxon>Viridiplantae</taxon>
        <taxon>Streptophyta</taxon>
        <taxon>Embryophyta</taxon>
        <taxon>Tracheophyta</taxon>
        <taxon>Spermatophyta</taxon>
        <taxon>Magnoliopsida</taxon>
        <taxon>eudicotyledons</taxon>
        <taxon>Gunneridae</taxon>
        <taxon>Pentapetalae</taxon>
        <taxon>asterids</taxon>
        <taxon>lamiids</taxon>
        <taxon>Lamiales</taxon>
        <taxon>Gesneriaceae</taxon>
        <taxon>Didymocarpoideae</taxon>
        <taxon>Trichosporeae</taxon>
        <taxon>Loxocarpinae</taxon>
        <taxon>Dorcoceras</taxon>
    </lineage>
</organism>
<reference evidence="2 3" key="1">
    <citation type="journal article" date="2015" name="Proc. Natl. Acad. Sci. U.S.A.">
        <title>The resurrection genome of Boea hygrometrica: A blueprint for survival of dehydration.</title>
        <authorList>
            <person name="Xiao L."/>
            <person name="Yang G."/>
            <person name="Zhang L."/>
            <person name="Yang X."/>
            <person name="Zhao S."/>
            <person name="Ji Z."/>
            <person name="Zhou Q."/>
            <person name="Hu M."/>
            <person name="Wang Y."/>
            <person name="Chen M."/>
            <person name="Xu Y."/>
            <person name="Jin H."/>
            <person name="Xiao X."/>
            <person name="Hu G."/>
            <person name="Bao F."/>
            <person name="Hu Y."/>
            <person name="Wan P."/>
            <person name="Li L."/>
            <person name="Deng X."/>
            <person name="Kuang T."/>
            <person name="Xiang C."/>
            <person name="Zhu J.K."/>
            <person name="Oliver M.J."/>
            <person name="He Y."/>
        </authorList>
    </citation>
    <scope>NUCLEOTIDE SEQUENCE [LARGE SCALE GENOMIC DNA]</scope>
    <source>
        <strain evidence="3">cv. XS01</strain>
    </source>
</reference>
<protein>
    <submittedName>
        <fullName evidence="2">F-box protein</fullName>
    </submittedName>
</protein>
<name>A0A2Z7CD52_9LAMI</name>
<proteinExistence type="predicted"/>
<evidence type="ECO:0000313" key="2">
    <source>
        <dbReference type="EMBL" id="KZV44643.1"/>
    </source>
</evidence>
<feature type="region of interest" description="Disordered" evidence="1">
    <location>
        <begin position="372"/>
        <end position="398"/>
    </location>
</feature>
<dbReference type="EMBL" id="KQ996617">
    <property type="protein sequence ID" value="KZV44643.1"/>
    <property type="molecule type" value="Genomic_DNA"/>
</dbReference>
<dbReference type="AlphaFoldDB" id="A0A2Z7CD52"/>
<gene>
    <name evidence="2" type="ORF">F511_34124</name>
</gene>